<organism evidence="1 2">
    <name type="scientific">Lactobacillus amylovorus</name>
    <dbReference type="NCBI Taxonomy" id="1604"/>
    <lineage>
        <taxon>Bacteria</taxon>
        <taxon>Bacillati</taxon>
        <taxon>Bacillota</taxon>
        <taxon>Bacilli</taxon>
        <taxon>Lactobacillales</taxon>
        <taxon>Lactobacillaceae</taxon>
        <taxon>Lactobacillus</taxon>
    </lineage>
</organism>
<sequence>MKNATPVATMISKMMTPNAVIVSTDGVDEPSLAKLMSARRGAELRMQSKTPVAVKLADFLRGR</sequence>
<protein>
    <submittedName>
        <fullName evidence="1">Uncharacterized protein</fullName>
    </submittedName>
</protein>
<gene>
    <name evidence="1" type="ORF">ODV15_03180</name>
</gene>
<proteinExistence type="predicted"/>
<reference evidence="1" key="2">
    <citation type="submission" date="2022-10" db="EMBL/GenBank/DDBJ databases">
        <authorList>
            <person name="Kostovova I."/>
            <person name="Moravkova M."/>
            <person name="Pechar R."/>
        </authorList>
    </citation>
    <scope>NUCLEOTIDE SEQUENCE</scope>
    <source>
        <strain evidence="1">M356A</strain>
    </source>
</reference>
<dbReference type="EMBL" id="JAOTGU010000003">
    <property type="protein sequence ID" value="MDB6261574.1"/>
    <property type="molecule type" value="Genomic_DNA"/>
</dbReference>
<comment type="caution">
    <text evidence="1">The sequence shown here is derived from an EMBL/GenBank/DDBJ whole genome shotgun (WGS) entry which is preliminary data.</text>
</comment>
<evidence type="ECO:0000313" key="1">
    <source>
        <dbReference type="EMBL" id="MDB6261574.1"/>
    </source>
</evidence>
<dbReference type="Proteomes" id="UP001143700">
    <property type="component" value="Unassembled WGS sequence"/>
</dbReference>
<dbReference type="AlphaFoldDB" id="A0A9X4AC27"/>
<reference evidence="1" key="1">
    <citation type="journal article" date="2022" name="Microorganisms">
        <title>Antibiotic Susceptibility, Resistance Gene Determinants and Corresponding Genomic Regions in Lactobacillus amylovorus Isolates Derived from Wild Boars and Domestic Pigs.</title>
        <authorList>
            <person name="Moravkova M."/>
            <person name="Kostovova I."/>
            <person name="Kavanova K."/>
            <person name="Pechar R."/>
            <person name="Stanek S."/>
            <person name="Brychta A."/>
            <person name="Zeman M."/>
            <person name="Kubasova T."/>
        </authorList>
    </citation>
    <scope>NUCLEOTIDE SEQUENCE</scope>
    <source>
        <strain evidence="1">M356A</strain>
    </source>
</reference>
<evidence type="ECO:0000313" key="2">
    <source>
        <dbReference type="Proteomes" id="UP001143700"/>
    </source>
</evidence>
<accession>A0A9X4AC27</accession>
<dbReference type="RefSeq" id="WP_271869706.1">
    <property type="nucleotide sequence ID" value="NZ_JAOTGQ010000003.1"/>
</dbReference>
<name>A0A9X4AC27_LACAM</name>